<gene>
    <name evidence="2" type="ORF">Anapl_09524</name>
</gene>
<dbReference type="Gene3D" id="3.30.1680.10">
    <property type="entry name" value="ligand-binding face of the semaphorins, domain 2"/>
    <property type="match status" value="1"/>
</dbReference>
<proteinExistence type="predicted"/>
<dbReference type="EMBL" id="KB744049">
    <property type="protein sequence ID" value="EOA96209.1"/>
    <property type="molecule type" value="Genomic_DNA"/>
</dbReference>
<evidence type="ECO:0000256" key="1">
    <source>
        <dbReference type="SAM" id="MobiDB-lite"/>
    </source>
</evidence>
<protein>
    <submittedName>
        <fullName evidence="2">Semaphorin-6D</fullName>
    </submittedName>
</protein>
<organism evidence="2 3">
    <name type="scientific">Anas platyrhynchos</name>
    <name type="common">Mallard</name>
    <name type="synonym">Anas boschas</name>
    <dbReference type="NCBI Taxonomy" id="8839"/>
    <lineage>
        <taxon>Eukaryota</taxon>
        <taxon>Metazoa</taxon>
        <taxon>Chordata</taxon>
        <taxon>Craniata</taxon>
        <taxon>Vertebrata</taxon>
        <taxon>Euteleostomi</taxon>
        <taxon>Archelosauria</taxon>
        <taxon>Archosauria</taxon>
        <taxon>Dinosauria</taxon>
        <taxon>Saurischia</taxon>
        <taxon>Theropoda</taxon>
        <taxon>Coelurosauria</taxon>
        <taxon>Aves</taxon>
        <taxon>Neognathae</taxon>
        <taxon>Galloanserae</taxon>
        <taxon>Anseriformes</taxon>
        <taxon>Anatidae</taxon>
        <taxon>Anatinae</taxon>
        <taxon>Anas</taxon>
    </lineage>
</organism>
<dbReference type="SUPFAM" id="SSF103575">
    <property type="entry name" value="Plexin repeat"/>
    <property type="match status" value="1"/>
</dbReference>
<evidence type="ECO:0000313" key="2">
    <source>
        <dbReference type="EMBL" id="EOA96209.1"/>
    </source>
</evidence>
<reference evidence="3" key="1">
    <citation type="journal article" date="2013" name="Nat. Genet.">
        <title>The duck genome and transcriptome provide insight into an avian influenza virus reservoir species.</title>
        <authorList>
            <person name="Huang Y."/>
            <person name="Li Y."/>
            <person name="Burt D.W."/>
            <person name="Chen H."/>
            <person name="Zhang Y."/>
            <person name="Qian W."/>
            <person name="Kim H."/>
            <person name="Gan S."/>
            <person name="Zhao Y."/>
            <person name="Li J."/>
            <person name="Yi K."/>
            <person name="Feng H."/>
            <person name="Zhu P."/>
            <person name="Li B."/>
            <person name="Liu Q."/>
            <person name="Fairley S."/>
            <person name="Magor K.E."/>
            <person name="Du Z."/>
            <person name="Hu X."/>
            <person name="Goodman L."/>
            <person name="Tafer H."/>
            <person name="Vignal A."/>
            <person name="Lee T."/>
            <person name="Kim K.W."/>
            <person name="Sheng Z."/>
            <person name="An Y."/>
            <person name="Searle S."/>
            <person name="Herrero J."/>
            <person name="Groenen M.A."/>
            <person name="Crooijmans R.P."/>
            <person name="Faraut T."/>
            <person name="Cai Q."/>
            <person name="Webster R.G."/>
            <person name="Aldridge J.R."/>
            <person name="Warren W.C."/>
            <person name="Bartschat S."/>
            <person name="Kehr S."/>
            <person name="Marz M."/>
            <person name="Stadler P.F."/>
            <person name="Smith J."/>
            <person name="Kraus R.H."/>
            <person name="Zhao Y."/>
            <person name="Ren L."/>
            <person name="Fei J."/>
            <person name="Morisson M."/>
            <person name="Kaiser P."/>
            <person name="Griffin D.K."/>
            <person name="Rao M."/>
            <person name="Pitel F."/>
            <person name="Wang J."/>
            <person name="Li N."/>
        </authorList>
    </citation>
    <scope>NUCLEOTIDE SEQUENCE [LARGE SCALE GENOMIC DNA]</scope>
</reference>
<keyword evidence="3" id="KW-1185">Reference proteome</keyword>
<evidence type="ECO:0000313" key="3">
    <source>
        <dbReference type="Proteomes" id="UP000296049"/>
    </source>
</evidence>
<accession>R0L475</accession>
<feature type="region of interest" description="Disordered" evidence="1">
    <location>
        <begin position="110"/>
        <end position="141"/>
    </location>
</feature>
<sequence>MLRLNSTLFVAARDHIYAFDLGQDKRVLYPERALRVCAEHRPRSRSCLAARDPYCVWLPPGGCVPFSEDLPAGFEQDIEGSTGLTGTCHGFATPCFRFWPAVKCLDSDGVGDKSPDTAKSSPGFSGRVQEERLFTRSEAAT</sequence>
<name>R0L475_ANAPL</name>
<dbReference type="Proteomes" id="UP000296049">
    <property type="component" value="Unassembled WGS sequence"/>
</dbReference>
<dbReference type="AlphaFoldDB" id="R0L475"/>